<feature type="transmembrane region" description="Helical" evidence="7">
    <location>
        <begin position="7"/>
        <end position="23"/>
    </location>
</feature>
<reference evidence="9 10" key="1">
    <citation type="submission" date="2016-10" db="EMBL/GenBank/DDBJ databases">
        <title>Draft genome sequences of four alkaliphilic bacteria belonging to the Anaerobacillus genus.</title>
        <authorList>
            <person name="Bassil N.M."/>
            <person name="Lloyd J.R."/>
        </authorList>
    </citation>
    <scope>NUCLEOTIDE SEQUENCE [LARGE SCALE GENOMIC DNA]</scope>
    <source>
        <strain evidence="9 10">DSM 15340</strain>
    </source>
</reference>
<dbReference type="InterPro" id="IPR005769">
    <property type="entry name" value="PhnE/PtxC"/>
</dbReference>
<dbReference type="OrthoDB" id="8557224at2"/>
<feature type="domain" description="ABC transmembrane type-1" evidence="8">
    <location>
        <begin position="62"/>
        <end position="245"/>
    </location>
</feature>
<gene>
    <name evidence="9" type="ORF">BKP35_17220</name>
</gene>
<keyword evidence="4 7" id="KW-0812">Transmembrane</keyword>
<dbReference type="PROSITE" id="PS50928">
    <property type="entry name" value="ABC_TM1"/>
    <property type="match status" value="1"/>
</dbReference>
<comment type="similarity">
    <text evidence="7">Belongs to the binding-protein-dependent transport system permease family.</text>
</comment>
<proteinExistence type="inferred from homology"/>
<dbReference type="GO" id="GO:0005886">
    <property type="term" value="C:plasma membrane"/>
    <property type="evidence" value="ECO:0007669"/>
    <property type="project" value="UniProtKB-SubCell"/>
</dbReference>
<evidence type="ECO:0000256" key="4">
    <source>
        <dbReference type="ARBA" id="ARBA00022692"/>
    </source>
</evidence>
<feature type="transmembrane region" description="Helical" evidence="7">
    <location>
        <begin position="222"/>
        <end position="244"/>
    </location>
</feature>
<dbReference type="Pfam" id="PF00528">
    <property type="entry name" value="BPD_transp_1"/>
    <property type="match status" value="1"/>
</dbReference>
<dbReference type="AlphaFoldDB" id="A0A1S2LCL1"/>
<evidence type="ECO:0000313" key="9">
    <source>
        <dbReference type="EMBL" id="OIJ09275.1"/>
    </source>
</evidence>
<dbReference type="InterPro" id="IPR000515">
    <property type="entry name" value="MetI-like"/>
</dbReference>
<evidence type="ECO:0000313" key="10">
    <source>
        <dbReference type="Proteomes" id="UP000180098"/>
    </source>
</evidence>
<dbReference type="PANTHER" id="PTHR30043:SF1">
    <property type="entry name" value="ABC TRANSPORT SYSTEM PERMEASE PROTEIN P69"/>
    <property type="match status" value="1"/>
</dbReference>
<keyword evidence="5 7" id="KW-1133">Transmembrane helix</keyword>
<dbReference type="NCBIfam" id="TIGR01097">
    <property type="entry name" value="PhnE"/>
    <property type="match status" value="1"/>
</dbReference>
<dbReference type="Gene3D" id="1.10.3720.10">
    <property type="entry name" value="MetI-like"/>
    <property type="match status" value="1"/>
</dbReference>
<name>A0A1S2LCL1_9BACI</name>
<dbReference type="CDD" id="cd06261">
    <property type="entry name" value="TM_PBP2"/>
    <property type="match status" value="1"/>
</dbReference>
<evidence type="ECO:0000256" key="6">
    <source>
        <dbReference type="ARBA" id="ARBA00023136"/>
    </source>
</evidence>
<dbReference type="EMBL" id="MLQQ01000046">
    <property type="protein sequence ID" value="OIJ09275.1"/>
    <property type="molecule type" value="Genomic_DNA"/>
</dbReference>
<protein>
    <submittedName>
        <fullName evidence="9">Phosphonate ABC transporter, permease protein PhnE</fullName>
    </submittedName>
</protein>
<comment type="caution">
    <text evidence="9">The sequence shown here is derived from an EMBL/GenBank/DDBJ whole genome shotgun (WGS) entry which is preliminary data.</text>
</comment>
<feature type="transmembrane region" description="Helical" evidence="7">
    <location>
        <begin position="167"/>
        <end position="183"/>
    </location>
</feature>
<feature type="transmembrane region" description="Helical" evidence="7">
    <location>
        <begin position="61"/>
        <end position="85"/>
    </location>
</feature>
<evidence type="ECO:0000256" key="1">
    <source>
        <dbReference type="ARBA" id="ARBA00004651"/>
    </source>
</evidence>
<comment type="subcellular location">
    <subcellularLocation>
        <location evidence="1 7">Cell membrane</location>
        <topology evidence="1 7">Multi-pass membrane protein</topology>
    </subcellularLocation>
</comment>
<accession>A0A1S2LCL1</accession>
<dbReference type="InterPro" id="IPR035906">
    <property type="entry name" value="MetI-like_sf"/>
</dbReference>
<dbReference type="RefSeq" id="WP_071314619.1">
    <property type="nucleotide sequence ID" value="NZ_MLQQ01000046.1"/>
</dbReference>
<keyword evidence="3" id="KW-1003">Cell membrane</keyword>
<dbReference type="Proteomes" id="UP000180098">
    <property type="component" value="Unassembled WGS sequence"/>
</dbReference>
<keyword evidence="6 7" id="KW-0472">Membrane</keyword>
<dbReference type="PANTHER" id="PTHR30043">
    <property type="entry name" value="PHOSPHONATES TRANSPORT SYSTEM PERMEASE PROTEIN"/>
    <property type="match status" value="1"/>
</dbReference>
<feature type="transmembrane region" description="Helical" evidence="7">
    <location>
        <begin position="195"/>
        <end position="216"/>
    </location>
</feature>
<keyword evidence="2 7" id="KW-0813">Transport</keyword>
<dbReference type="SUPFAM" id="SSF161098">
    <property type="entry name" value="MetI-like"/>
    <property type="match status" value="1"/>
</dbReference>
<organism evidence="9 10">
    <name type="scientific">Anaerobacillus arseniciselenatis</name>
    <dbReference type="NCBI Taxonomy" id="85682"/>
    <lineage>
        <taxon>Bacteria</taxon>
        <taxon>Bacillati</taxon>
        <taxon>Bacillota</taxon>
        <taxon>Bacilli</taxon>
        <taxon>Bacillales</taxon>
        <taxon>Bacillaceae</taxon>
        <taxon>Anaerobacillus</taxon>
    </lineage>
</organism>
<evidence type="ECO:0000256" key="3">
    <source>
        <dbReference type="ARBA" id="ARBA00022475"/>
    </source>
</evidence>
<evidence type="ECO:0000256" key="2">
    <source>
        <dbReference type="ARBA" id="ARBA00022448"/>
    </source>
</evidence>
<evidence type="ECO:0000256" key="5">
    <source>
        <dbReference type="ARBA" id="ARBA00022989"/>
    </source>
</evidence>
<sequence>MVWFRPKYIFIGLFLAVAIWFSMEQTQFEFEKFKNIPNMFHFIREQFFPPNWGILGRLIEASIVTLSMAFLGTIIALIIAIPLSFMAARNTSRHPILCWFNRSMLSGLRSIPEIVFGLIFVVSLGLGPFPAVLAIMLHNIGVLGKLISELIESAEQGPQEAMKSVGATRWIAVLFSILPQIWPNVLSHFFYRFEVAIRTSLILGFIGAGGIGQQLFNHFQTFQYKSVAMDIIVIIVLVIVVDFIGGKIRERVI</sequence>
<evidence type="ECO:0000256" key="7">
    <source>
        <dbReference type="RuleBase" id="RU363032"/>
    </source>
</evidence>
<keyword evidence="10" id="KW-1185">Reference proteome</keyword>
<feature type="transmembrane region" description="Helical" evidence="7">
    <location>
        <begin position="114"/>
        <end position="137"/>
    </location>
</feature>
<evidence type="ECO:0000259" key="8">
    <source>
        <dbReference type="PROSITE" id="PS50928"/>
    </source>
</evidence>
<dbReference type="GO" id="GO:0015416">
    <property type="term" value="F:ABC-type phosphonate transporter activity"/>
    <property type="evidence" value="ECO:0007669"/>
    <property type="project" value="InterPro"/>
</dbReference>